<reference evidence="1" key="1">
    <citation type="submission" date="2021-06" db="EMBL/GenBank/DDBJ databases">
        <authorList>
            <person name="Hodson N. C."/>
            <person name="Mongue J. A."/>
            <person name="Jaron S. K."/>
        </authorList>
    </citation>
    <scope>NUCLEOTIDE SEQUENCE</scope>
</reference>
<name>A0A8J2JN01_9HEXA</name>
<dbReference type="AlphaFoldDB" id="A0A8J2JN01"/>
<evidence type="ECO:0000313" key="1">
    <source>
        <dbReference type="EMBL" id="CAG7717524.1"/>
    </source>
</evidence>
<protein>
    <submittedName>
        <fullName evidence="1">Uncharacterized protein</fullName>
    </submittedName>
</protein>
<sequence length="567" mass="65588">MMENSRCKRWLTTNQDEFQSPITKKIDAYVTSEEFGRYEDCMAQRACEEEAMRQSCREAICCAEQNAMREPTYYPTDSHVDPELKATKAPWCRCLATGDPNLYEENREEAKTDDMCYCRMCYDQVDVPATDNPRTKMYSTTNFVDYRDPNFPFIENKLAIKKVLDDRFVAYKTKVDAEDAKKERKLAPQKKSEPDGVEANCIGNYDCLPPPKIKKPWEEDQSWFREETPECVNNLMKKFMWSTTYREMNKDGAALPLLVRDIPKSCIDNPPGDPVAIKPELAPCSLVPLGDVFEKWDRPQVRSMARRCDTITNNPCLDKCCRDKDAYFQEQYLDRTKYAQCPTLQHGTPSEENVRLARENKLRLPYDRMIPRYTGYEPHQAPPVCKIKKEFNSFDPYDPLSVYQADFIFHLKDLYEHPVDPYKPDKLEKIGISTNPIMALSKKPLPEAHRLSCYLEYKRVPCQTCPEGTMSEYLECKNTPCKPPVRNFGVPVENKEECYLRVEVPSAIKTSDVNATIHMDIPPKYQTCSKKPKENLMQLGTYVATQGLVQKLGNMSLGKKKEYRSCS</sequence>
<comment type="caution">
    <text evidence="1">The sequence shown here is derived from an EMBL/GenBank/DDBJ whole genome shotgun (WGS) entry which is preliminary data.</text>
</comment>
<organism evidence="1 2">
    <name type="scientific">Allacma fusca</name>
    <dbReference type="NCBI Taxonomy" id="39272"/>
    <lineage>
        <taxon>Eukaryota</taxon>
        <taxon>Metazoa</taxon>
        <taxon>Ecdysozoa</taxon>
        <taxon>Arthropoda</taxon>
        <taxon>Hexapoda</taxon>
        <taxon>Collembola</taxon>
        <taxon>Symphypleona</taxon>
        <taxon>Sminthuridae</taxon>
        <taxon>Allacma</taxon>
    </lineage>
</organism>
<proteinExistence type="predicted"/>
<dbReference type="EMBL" id="CAJVCH010046539">
    <property type="protein sequence ID" value="CAG7717524.1"/>
    <property type="molecule type" value="Genomic_DNA"/>
</dbReference>
<accession>A0A8J2JN01</accession>
<keyword evidence="2" id="KW-1185">Reference proteome</keyword>
<gene>
    <name evidence="1" type="ORF">AFUS01_LOCUS6980</name>
</gene>
<dbReference type="Proteomes" id="UP000708208">
    <property type="component" value="Unassembled WGS sequence"/>
</dbReference>
<evidence type="ECO:0000313" key="2">
    <source>
        <dbReference type="Proteomes" id="UP000708208"/>
    </source>
</evidence>
<dbReference type="OrthoDB" id="6572538at2759"/>